<dbReference type="InterPro" id="IPR050378">
    <property type="entry name" value="Metallo-dep_Hydrolases_sf"/>
</dbReference>
<evidence type="ECO:0000313" key="2">
    <source>
        <dbReference type="EMBL" id="ALN78884.1"/>
    </source>
</evidence>
<dbReference type="AlphaFoldDB" id="A0A0S2F5S6"/>
<dbReference type="Gene3D" id="2.30.40.10">
    <property type="entry name" value="Urease, subunit C, domain 1"/>
    <property type="match status" value="1"/>
</dbReference>
<dbReference type="InterPro" id="IPR032466">
    <property type="entry name" value="Metal_Hydrolase"/>
</dbReference>
<dbReference type="PANTHER" id="PTHR11647">
    <property type="entry name" value="HYDRANTOINASE/DIHYDROPYRIMIDINASE FAMILY MEMBER"/>
    <property type="match status" value="1"/>
</dbReference>
<dbReference type="EC" id="3.5.1.81" evidence="2"/>
<proteinExistence type="predicted"/>
<dbReference type="InterPro" id="IPR013108">
    <property type="entry name" value="Amidohydro_3"/>
</dbReference>
<evidence type="ECO:0000313" key="3">
    <source>
        <dbReference type="Proteomes" id="UP000060787"/>
    </source>
</evidence>
<accession>A0A0S2F5S6</accession>
<keyword evidence="2" id="KW-0378">Hydrolase</keyword>
<dbReference type="Pfam" id="PF07969">
    <property type="entry name" value="Amidohydro_3"/>
    <property type="match status" value="1"/>
</dbReference>
<dbReference type="InterPro" id="IPR023100">
    <property type="entry name" value="D-aminoacylase_insert_dom_sf"/>
</dbReference>
<feature type="domain" description="Amidohydrolase 3" evidence="1">
    <location>
        <begin position="57"/>
        <end position="466"/>
    </location>
</feature>
<dbReference type="SUPFAM" id="SSF51338">
    <property type="entry name" value="Composite domain of metallo-dependent hydrolases"/>
    <property type="match status" value="1"/>
</dbReference>
<evidence type="ECO:0000259" key="1">
    <source>
        <dbReference type="Pfam" id="PF07969"/>
    </source>
</evidence>
<dbReference type="Proteomes" id="UP000060787">
    <property type="component" value="Chromosome"/>
</dbReference>
<dbReference type="eggNOG" id="COG3653">
    <property type="taxonomic scope" value="Bacteria"/>
</dbReference>
<protein>
    <submittedName>
        <fullName evidence="2">D-aminoacylase</fullName>
        <ecNumber evidence="2">3.5.1.81</ecNumber>
    </submittedName>
</protein>
<dbReference type="STRING" id="84531.LA76x_0723"/>
<gene>
    <name evidence="2" type="primary">dan</name>
    <name evidence="2" type="ORF">LA76x_0723</name>
</gene>
<dbReference type="Gene3D" id="3.30.1490.130">
    <property type="entry name" value="D-aminoacylase. Domain 3"/>
    <property type="match status" value="1"/>
</dbReference>
<dbReference type="PANTHER" id="PTHR11647:SF1">
    <property type="entry name" value="COLLAPSIN RESPONSE MEDIATOR PROTEIN"/>
    <property type="match status" value="1"/>
</dbReference>
<dbReference type="CDD" id="cd01297">
    <property type="entry name" value="D-aminoacylase"/>
    <property type="match status" value="1"/>
</dbReference>
<name>A0A0S2F5S6_LYSAN</name>
<reference evidence="2 3" key="1">
    <citation type="journal article" date="2015" name="BMC Genomics">
        <title>Comparative genomics and metabolic profiling of the genus Lysobacter.</title>
        <authorList>
            <person name="de Bruijn I."/>
            <person name="Cheng X."/>
            <person name="de Jager V."/>
            <person name="Exposito R.G."/>
            <person name="Watrous J."/>
            <person name="Patel N."/>
            <person name="Postma J."/>
            <person name="Dorrestein P.C."/>
            <person name="Kobayashi D."/>
            <person name="Raaijmakers J.M."/>
        </authorList>
    </citation>
    <scope>NUCLEOTIDE SEQUENCE [LARGE SCALE GENOMIC DNA]</scope>
    <source>
        <strain evidence="2 3">76</strain>
    </source>
</reference>
<dbReference type="KEGG" id="lab:LA76x_0723"/>
<keyword evidence="3" id="KW-1185">Reference proteome</keyword>
<dbReference type="EMBL" id="CP011129">
    <property type="protein sequence ID" value="ALN78884.1"/>
    <property type="molecule type" value="Genomic_DNA"/>
</dbReference>
<dbReference type="PATRIC" id="fig|84531.8.peg.752"/>
<dbReference type="Gene3D" id="3.20.20.140">
    <property type="entry name" value="Metal-dependent hydrolases"/>
    <property type="match status" value="1"/>
</dbReference>
<organism evidence="2 3">
    <name type="scientific">Lysobacter antibioticus</name>
    <dbReference type="NCBI Taxonomy" id="84531"/>
    <lineage>
        <taxon>Bacteria</taxon>
        <taxon>Pseudomonadati</taxon>
        <taxon>Pseudomonadota</taxon>
        <taxon>Gammaproteobacteria</taxon>
        <taxon>Lysobacterales</taxon>
        <taxon>Lysobacteraceae</taxon>
        <taxon>Lysobacter</taxon>
    </lineage>
</organism>
<dbReference type="GO" id="GO:0047420">
    <property type="term" value="F:N-acyl-D-amino-acid deacylase activity"/>
    <property type="evidence" value="ECO:0007669"/>
    <property type="project" value="UniProtKB-EC"/>
</dbReference>
<sequence length="492" mass="53366">MSTGFAPAAATFDLVIADAWVLDGSGGPGYRADVAVDGERIAAIGAPDSLHGREREDARGLALAPGFIDVHTHDDRAVLDDPGVFNKLSQGVTTVITGNCGISLAPWRADREPPAPLSLIGGQADFRFERFRDYLDAVDAARPAVNVAAMVGHSTLRIAEVADLDRAADDAEIERMRARLREAMQAGAIGFSSGLFYKPSRAAPNSEVIELVRESGAHGGVYASHLRDEYDGVLEAIDEAVDAGEAAHTPVVLSHHKCAGPANWGRTVETLARIDERRRRHWVGLDAYPYTAGSTVLDPDYVDGVIRILVSWSTPHPEQAGRDLGDIAADWQVDQKEAARRLHPAGAVYFQMREDDVRRVLGHDRTMIGSDGLPHDAHPHPRLWGAFPRVLGHYCRDEGLFHLPEAVRRMTALSADSFGLKRRGRIAPGLAADLVLFDPATIADRATFADPKQPAAGIRAVWVGGACALRDAHPTGERRGRALRREEERHAR</sequence>
<dbReference type="SUPFAM" id="SSF51556">
    <property type="entry name" value="Metallo-dependent hydrolases"/>
    <property type="match status" value="1"/>
</dbReference>
<dbReference type="InterPro" id="IPR011059">
    <property type="entry name" value="Metal-dep_hydrolase_composite"/>
</dbReference>
<dbReference type="RefSeq" id="WP_057916619.1">
    <property type="nucleotide sequence ID" value="NZ_CP011129.1"/>
</dbReference>